<evidence type="ECO:0000256" key="8">
    <source>
        <dbReference type="ARBA" id="ARBA00034078"/>
    </source>
</evidence>
<sequence>MDTDNFFLLLGVIYTLSSPCARRKTPPSASAPSCFLVHEPGSDVISRNNPDEKHRSFGFAAARTSSNALLNMRILPAILVPQLLEQSAIQLGLTFAIGCISPSAHPQVALERPASPYGPGSSSSSLPIPAAASRSQLQESMGQWLGISAAPVADDDGSVLVAKEEDFKESKRIRTTVKDRELVVFYNEGQYHALDLRCYHAGGPLHLGDIEDIGGQTCVICPWHQYTIALATGEGLYQGSDPQDPLRTKKWFSKGVKQRVHNTTVKNGGVYVTLSDTSIHFDSDDYACEKLKESENTVKKPK</sequence>
<keyword evidence="3" id="KW-0479">Metal-binding</keyword>
<evidence type="ECO:0000256" key="9">
    <source>
        <dbReference type="ARBA" id="ARBA00071952"/>
    </source>
</evidence>
<evidence type="ECO:0000256" key="4">
    <source>
        <dbReference type="ARBA" id="ARBA00022737"/>
    </source>
</evidence>
<organism evidence="12 13">
    <name type="scientific">Xenopus laevis</name>
    <name type="common">African clawed frog</name>
    <dbReference type="NCBI Taxonomy" id="8355"/>
    <lineage>
        <taxon>Eukaryota</taxon>
        <taxon>Metazoa</taxon>
        <taxon>Chordata</taxon>
        <taxon>Craniata</taxon>
        <taxon>Vertebrata</taxon>
        <taxon>Euteleostomi</taxon>
        <taxon>Amphibia</taxon>
        <taxon>Batrachia</taxon>
        <taxon>Anura</taxon>
        <taxon>Pipoidea</taxon>
        <taxon>Pipidae</taxon>
        <taxon>Xenopodinae</taxon>
        <taxon>Xenopus</taxon>
        <taxon>Xenopus</taxon>
    </lineage>
</organism>
<dbReference type="InterPro" id="IPR054716">
    <property type="entry name" value="Sol_Rieske_ferrdox_dom"/>
</dbReference>
<dbReference type="FunFam" id="2.102.10.10:FF:000009">
    <property type="entry name" value="Rieske Fe-S domain containing"/>
    <property type="match status" value="1"/>
</dbReference>
<comment type="cofactor">
    <cofactor evidence="8">
        <name>[2Fe-2S] cluster</name>
        <dbReference type="ChEBI" id="CHEBI:190135"/>
    </cofactor>
</comment>
<dbReference type="CDD" id="cd03467">
    <property type="entry name" value="Rieske"/>
    <property type="match status" value="1"/>
</dbReference>
<evidence type="ECO:0000256" key="1">
    <source>
        <dbReference type="ARBA" id="ARBA00022553"/>
    </source>
</evidence>
<dbReference type="GO" id="GO:0046872">
    <property type="term" value="F:metal ion binding"/>
    <property type="evidence" value="ECO:0007669"/>
    <property type="project" value="UniProtKB-KW"/>
</dbReference>
<keyword evidence="5" id="KW-0007">Acetylation</keyword>
<evidence type="ECO:0000256" key="6">
    <source>
        <dbReference type="ARBA" id="ARBA00023004"/>
    </source>
</evidence>
<name>A0A974E210_XENLA</name>
<dbReference type="Gene3D" id="2.102.10.10">
    <property type="entry name" value="Rieske [2Fe-2S] iron-sulphur domain"/>
    <property type="match status" value="1"/>
</dbReference>
<protein>
    <recommendedName>
        <fullName evidence="9 11">Rieske domain-containing protein</fullName>
    </recommendedName>
</protein>
<dbReference type="GO" id="GO:0051537">
    <property type="term" value="F:2 iron, 2 sulfur cluster binding"/>
    <property type="evidence" value="ECO:0007669"/>
    <property type="project" value="UniProtKB-KW"/>
</dbReference>
<feature type="compositionally biased region" description="Low complexity" evidence="10">
    <location>
        <begin position="113"/>
        <end position="132"/>
    </location>
</feature>
<dbReference type="PROSITE" id="PS51296">
    <property type="entry name" value="RIESKE"/>
    <property type="match status" value="1"/>
</dbReference>
<dbReference type="InterPro" id="IPR017941">
    <property type="entry name" value="Rieske_2Fe-2S"/>
</dbReference>
<feature type="region of interest" description="Disordered" evidence="10">
    <location>
        <begin position="110"/>
        <end position="132"/>
    </location>
</feature>
<evidence type="ECO:0000256" key="3">
    <source>
        <dbReference type="ARBA" id="ARBA00022723"/>
    </source>
</evidence>
<feature type="domain" description="Rieske" evidence="11">
    <location>
        <begin position="159"/>
        <end position="248"/>
    </location>
</feature>
<dbReference type="Pfam" id="PF22543">
    <property type="entry name" value="Rieske_4"/>
    <property type="match status" value="1"/>
</dbReference>
<evidence type="ECO:0000256" key="5">
    <source>
        <dbReference type="ARBA" id="ARBA00022990"/>
    </source>
</evidence>
<dbReference type="PANTHER" id="PTHR21496:SF0">
    <property type="entry name" value="RIESKE DOMAIN-CONTAINING PROTEIN"/>
    <property type="match status" value="1"/>
</dbReference>
<evidence type="ECO:0000256" key="10">
    <source>
        <dbReference type="SAM" id="MobiDB-lite"/>
    </source>
</evidence>
<keyword evidence="4" id="KW-0677">Repeat</keyword>
<proteinExistence type="predicted"/>
<dbReference type="Proteomes" id="UP000694892">
    <property type="component" value="Chromosome 1L"/>
</dbReference>
<dbReference type="SUPFAM" id="SSF50022">
    <property type="entry name" value="ISP domain"/>
    <property type="match status" value="1"/>
</dbReference>
<dbReference type="AlphaFoldDB" id="A0A974E210"/>
<evidence type="ECO:0000259" key="11">
    <source>
        <dbReference type="PROSITE" id="PS51296"/>
    </source>
</evidence>
<dbReference type="EMBL" id="CM004466">
    <property type="protein sequence ID" value="OCU02300.1"/>
    <property type="molecule type" value="Genomic_DNA"/>
</dbReference>
<keyword evidence="1" id="KW-0597">Phosphoprotein</keyword>
<evidence type="ECO:0000256" key="7">
    <source>
        <dbReference type="ARBA" id="ARBA00023014"/>
    </source>
</evidence>
<reference evidence="13" key="1">
    <citation type="journal article" date="2016" name="Nature">
        <title>Genome evolution in the allotetraploid frog Xenopus laevis.</title>
        <authorList>
            <person name="Session A.M."/>
            <person name="Uno Y."/>
            <person name="Kwon T."/>
            <person name="Chapman J.A."/>
            <person name="Toyoda A."/>
            <person name="Takahashi S."/>
            <person name="Fukui A."/>
            <person name="Hikosaka A."/>
            <person name="Suzuki A."/>
            <person name="Kondo M."/>
            <person name="van Heeringen S.J."/>
            <person name="Quigley I."/>
            <person name="Heinz S."/>
            <person name="Ogino H."/>
            <person name="Ochi H."/>
            <person name="Hellsten U."/>
            <person name="Lyons J.B."/>
            <person name="Simakov O."/>
            <person name="Putnam N."/>
            <person name="Stites J."/>
            <person name="Kuroki Y."/>
            <person name="Tanaka T."/>
            <person name="Michiue T."/>
            <person name="Watanabe M."/>
            <person name="Bogdanovic O."/>
            <person name="Lister R."/>
            <person name="Georgiou G."/>
            <person name="Paranjpe S.S."/>
            <person name="van Kruijsbergen I."/>
            <person name="Shu S."/>
            <person name="Carlson J."/>
            <person name="Kinoshita T."/>
            <person name="Ohta Y."/>
            <person name="Mawaribuchi S."/>
            <person name="Jenkins J."/>
            <person name="Grimwood J."/>
            <person name="Schmutz J."/>
            <person name="Mitros T."/>
            <person name="Mozaffari S.V."/>
            <person name="Suzuki Y."/>
            <person name="Haramoto Y."/>
            <person name="Yamamoto T.S."/>
            <person name="Takagi C."/>
            <person name="Heald R."/>
            <person name="Miller K."/>
            <person name="Haudenschild C."/>
            <person name="Kitzman J."/>
            <person name="Nakayama T."/>
            <person name="Izutsu Y."/>
            <person name="Robert J."/>
            <person name="Fortriede J."/>
            <person name="Burns K."/>
            <person name="Lotay V."/>
            <person name="Karimi K."/>
            <person name="Yasuoka Y."/>
            <person name="Dichmann D.S."/>
            <person name="Flajnik M.F."/>
            <person name="Houston D.W."/>
            <person name="Shendure J."/>
            <person name="DuPasquier L."/>
            <person name="Vize P.D."/>
            <person name="Zorn A.M."/>
            <person name="Ito M."/>
            <person name="Marcotte E.M."/>
            <person name="Wallingford J.B."/>
            <person name="Ito Y."/>
            <person name="Asashima M."/>
            <person name="Ueno N."/>
            <person name="Matsuda Y."/>
            <person name="Veenstra G.J."/>
            <person name="Fujiyama A."/>
            <person name="Harland R.M."/>
            <person name="Taira M."/>
            <person name="Rokhsar D.S."/>
        </authorList>
    </citation>
    <scope>NUCLEOTIDE SEQUENCE [LARGE SCALE GENOMIC DNA]</scope>
    <source>
        <strain evidence="13">J</strain>
    </source>
</reference>
<dbReference type="InterPro" id="IPR036922">
    <property type="entry name" value="Rieske_2Fe-2S_sf"/>
</dbReference>
<evidence type="ECO:0000313" key="13">
    <source>
        <dbReference type="Proteomes" id="UP000694892"/>
    </source>
</evidence>
<keyword evidence="6" id="KW-0408">Iron</keyword>
<gene>
    <name evidence="12" type="ORF">XELAEV_18008062mg</name>
</gene>
<accession>A0A974E210</accession>
<evidence type="ECO:0000313" key="12">
    <source>
        <dbReference type="EMBL" id="OCU02300.1"/>
    </source>
</evidence>
<keyword evidence="2" id="KW-0001">2Fe-2S</keyword>
<keyword evidence="7" id="KW-0411">Iron-sulfur</keyword>
<evidence type="ECO:0000256" key="2">
    <source>
        <dbReference type="ARBA" id="ARBA00022714"/>
    </source>
</evidence>
<dbReference type="PANTHER" id="PTHR21496">
    <property type="entry name" value="FERREDOXIN-RELATED"/>
    <property type="match status" value="1"/>
</dbReference>